<evidence type="ECO:0000313" key="1">
    <source>
        <dbReference type="EMBL" id="KAJ3639192.1"/>
    </source>
</evidence>
<evidence type="ECO:0000313" key="2">
    <source>
        <dbReference type="Proteomes" id="UP001168821"/>
    </source>
</evidence>
<comment type="caution">
    <text evidence="1">The sequence shown here is derived from an EMBL/GenBank/DDBJ whole genome shotgun (WGS) entry which is preliminary data.</text>
</comment>
<gene>
    <name evidence="1" type="ORF">Zmor_004062</name>
</gene>
<organism evidence="1 2">
    <name type="scientific">Zophobas morio</name>
    <dbReference type="NCBI Taxonomy" id="2755281"/>
    <lineage>
        <taxon>Eukaryota</taxon>
        <taxon>Metazoa</taxon>
        <taxon>Ecdysozoa</taxon>
        <taxon>Arthropoda</taxon>
        <taxon>Hexapoda</taxon>
        <taxon>Insecta</taxon>
        <taxon>Pterygota</taxon>
        <taxon>Neoptera</taxon>
        <taxon>Endopterygota</taxon>
        <taxon>Coleoptera</taxon>
        <taxon>Polyphaga</taxon>
        <taxon>Cucujiformia</taxon>
        <taxon>Tenebrionidae</taxon>
        <taxon>Zophobas</taxon>
    </lineage>
</organism>
<keyword evidence="2" id="KW-1185">Reference proteome</keyword>
<dbReference type="EMBL" id="JALNTZ010000012">
    <property type="protein sequence ID" value="KAJ3639192.1"/>
    <property type="molecule type" value="Genomic_DNA"/>
</dbReference>
<protein>
    <submittedName>
        <fullName evidence="1">Uncharacterized protein</fullName>
    </submittedName>
</protein>
<dbReference type="AlphaFoldDB" id="A0AA38HM99"/>
<proteinExistence type="predicted"/>
<name>A0AA38HM99_9CUCU</name>
<accession>A0AA38HM99</accession>
<sequence length="119" mass="14207">MRRHVRRPWKEFQLLKRRHNASVEDVNDNRILTEAREKWKVEHQRYMKSVIEAKRTHWQNYVSSQTRNKMDPLGGVYKFLMGSRGPTYLMAVEVDGRISDSWQDAAAALIQTFFGLVRW</sequence>
<reference evidence="1" key="1">
    <citation type="journal article" date="2023" name="G3 (Bethesda)">
        <title>Whole genome assemblies of Zophobas morio and Tenebrio molitor.</title>
        <authorList>
            <person name="Kaur S."/>
            <person name="Stinson S.A."/>
            <person name="diCenzo G.C."/>
        </authorList>
    </citation>
    <scope>NUCLEOTIDE SEQUENCE</scope>
    <source>
        <strain evidence="1">QUZm001</strain>
    </source>
</reference>
<dbReference type="Proteomes" id="UP001168821">
    <property type="component" value="Unassembled WGS sequence"/>
</dbReference>